<evidence type="ECO:0000259" key="6">
    <source>
        <dbReference type="PROSITE" id="PS50089"/>
    </source>
</evidence>
<evidence type="ECO:0000313" key="7">
    <source>
        <dbReference type="EMBL" id="OBZ77883.1"/>
    </source>
</evidence>
<feature type="compositionally biased region" description="Low complexity" evidence="5">
    <location>
        <begin position="129"/>
        <end position="144"/>
    </location>
</feature>
<dbReference type="InterPro" id="IPR001841">
    <property type="entry name" value="Znf_RING"/>
</dbReference>
<dbReference type="SUPFAM" id="SSF57850">
    <property type="entry name" value="RING/U-box"/>
    <property type="match status" value="1"/>
</dbReference>
<dbReference type="SMART" id="SM00355">
    <property type="entry name" value="ZnF_C2H2"/>
    <property type="match status" value="4"/>
</dbReference>
<dbReference type="InterPro" id="IPR017907">
    <property type="entry name" value="Znf_RING_CS"/>
</dbReference>
<dbReference type="InterPro" id="IPR013083">
    <property type="entry name" value="Znf_RING/FYVE/PHD"/>
</dbReference>
<keyword evidence="8" id="KW-1185">Reference proteome</keyword>
<dbReference type="OrthoDB" id="6333297at2759"/>
<dbReference type="OMA" id="NECNTHR"/>
<dbReference type="PROSITE" id="PS00518">
    <property type="entry name" value="ZF_RING_1"/>
    <property type="match status" value="1"/>
</dbReference>
<dbReference type="InterPro" id="IPR013087">
    <property type="entry name" value="Znf_C2H2_type"/>
</dbReference>
<dbReference type="Gene3D" id="3.30.40.10">
    <property type="entry name" value="Zinc/RING finger domain, C3HC4 (zinc finger)"/>
    <property type="match status" value="1"/>
</dbReference>
<evidence type="ECO:0000256" key="1">
    <source>
        <dbReference type="ARBA" id="ARBA00022723"/>
    </source>
</evidence>
<feature type="compositionally biased region" description="Low complexity" evidence="5">
    <location>
        <begin position="297"/>
        <end position="311"/>
    </location>
</feature>
<feature type="region of interest" description="Disordered" evidence="5">
    <location>
        <begin position="233"/>
        <end position="258"/>
    </location>
</feature>
<feature type="compositionally biased region" description="Low complexity" evidence="5">
    <location>
        <begin position="233"/>
        <end position="245"/>
    </location>
</feature>
<reference evidence="7 8" key="1">
    <citation type="submission" date="2016-03" db="EMBL/GenBank/DDBJ databases">
        <title>Whole genome sequencing of Grifola frondosa 9006-11.</title>
        <authorList>
            <person name="Min B."/>
            <person name="Park H."/>
            <person name="Kim J.-G."/>
            <person name="Cho H."/>
            <person name="Oh Y.-L."/>
            <person name="Kong W.-S."/>
            <person name="Choi I.-G."/>
        </authorList>
    </citation>
    <scope>NUCLEOTIDE SEQUENCE [LARGE SCALE GENOMIC DNA]</scope>
    <source>
        <strain evidence="7 8">9006-11</strain>
    </source>
</reference>
<evidence type="ECO:0000256" key="3">
    <source>
        <dbReference type="ARBA" id="ARBA00022833"/>
    </source>
</evidence>
<feature type="region of interest" description="Disordered" evidence="5">
    <location>
        <begin position="129"/>
        <end position="149"/>
    </location>
</feature>
<dbReference type="AlphaFoldDB" id="A0A1C7MM19"/>
<dbReference type="Pfam" id="PF00097">
    <property type="entry name" value="zf-C3HC4"/>
    <property type="match status" value="1"/>
</dbReference>
<sequence>MTTAHPTFACMPCKKVFYVEDRQRHYFHSPNHPNCFLCNVGYETDEALVIHVSAMHPQLRCAPCNILFSSVELVQEHYKISPMHPHCAICEVGFVDDAACDNHMSTNHPPLKQKALSSVCDARPTVKANSVAGSSSAGSPYASPHRLQRDLSTVDVPDVTVLALRDDVSCDSIEASSHVQRAVSEPTLPTVSSVGPSTHVGGPLSRCSTPASITSQKTLEYVSIPATTRSASSLSMQSVSSVSSSDDGDGADGFLPASPQLATLPQAEAVPLRAVCPQPQVPVTGSQTFATFPKPQPSTAPSSRSSSRQSFARSQQIVKVIVAGLRILGNEYESTIQGTHSPPARIASSNAPAGKEKGVSWNCRVCLKDPCAAPVVTICGHLFCFPCIISALAEDGYCPVCKKVMLVRLHVEN</sequence>
<gene>
    <name evidence="7" type="ORF">A0H81_02589</name>
</gene>
<evidence type="ECO:0000313" key="8">
    <source>
        <dbReference type="Proteomes" id="UP000092993"/>
    </source>
</evidence>
<feature type="region of interest" description="Disordered" evidence="5">
    <location>
        <begin position="285"/>
        <end position="311"/>
    </location>
</feature>
<evidence type="ECO:0000256" key="2">
    <source>
        <dbReference type="ARBA" id="ARBA00022771"/>
    </source>
</evidence>
<dbReference type="PANTHER" id="PTHR23041">
    <property type="entry name" value="RING FINGER DOMAIN-CONTAINING"/>
    <property type="match status" value="1"/>
</dbReference>
<dbReference type="PANTHER" id="PTHR23041:SF78">
    <property type="entry name" value="E3 UBIQUITIN-PROTEIN LIGASE RNF4"/>
    <property type="match status" value="1"/>
</dbReference>
<keyword evidence="1" id="KW-0479">Metal-binding</keyword>
<dbReference type="PROSITE" id="PS50089">
    <property type="entry name" value="ZF_RING_2"/>
    <property type="match status" value="1"/>
</dbReference>
<proteinExistence type="predicted"/>
<feature type="compositionally biased region" description="Polar residues" evidence="5">
    <location>
        <begin position="187"/>
        <end position="196"/>
    </location>
</feature>
<dbReference type="EMBL" id="LUGG01000002">
    <property type="protein sequence ID" value="OBZ77883.1"/>
    <property type="molecule type" value="Genomic_DNA"/>
</dbReference>
<dbReference type="InterPro" id="IPR047134">
    <property type="entry name" value="RNF4"/>
</dbReference>
<name>A0A1C7MM19_GRIFR</name>
<accession>A0A1C7MM19</accession>
<evidence type="ECO:0000256" key="5">
    <source>
        <dbReference type="SAM" id="MobiDB-lite"/>
    </source>
</evidence>
<dbReference type="InterPro" id="IPR018957">
    <property type="entry name" value="Znf_C3HC4_RING-type"/>
</dbReference>
<protein>
    <recommendedName>
        <fullName evidence="6">RING-type domain-containing protein</fullName>
    </recommendedName>
</protein>
<keyword evidence="3" id="KW-0862">Zinc</keyword>
<evidence type="ECO:0000256" key="4">
    <source>
        <dbReference type="PROSITE-ProRule" id="PRU00175"/>
    </source>
</evidence>
<feature type="domain" description="RING-type" evidence="6">
    <location>
        <begin position="363"/>
        <end position="402"/>
    </location>
</feature>
<dbReference type="GO" id="GO:0008270">
    <property type="term" value="F:zinc ion binding"/>
    <property type="evidence" value="ECO:0007669"/>
    <property type="project" value="UniProtKB-KW"/>
</dbReference>
<keyword evidence="2 4" id="KW-0863">Zinc-finger</keyword>
<organism evidence="7 8">
    <name type="scientific">Grifola frondosa</name>
    <name type="common">Maitake</name>
    <name type="synonym">Polyporus frondosus</name>
    <dbReference type="NCBI Taxonomy" id="5627"/>
    <lineage>
        <taxon>Eukaryota</taxon>
        <taxon>Fungi</taxon>
        <taxon>Dikarya</taxon>
        <taxon>Basidiomycota</taxon>
        <taxon>Agaricomycotina</taxon>
        <taxon>Agaricomycetes</taxon>
        <taxon>Polyporales</taxon>
        <taxon>Grifolaceae</taxon>
        <taxon>Grifola</taxon>
    </lineage>
</organism>
<comment type="caution">
    <text evidence="7">The sequence shown here is derived from an EMBL/GenBank/DDBJ whole genome shotgun (WGS) entry which is preliminary data.</text>
</comment>
<dbReference type="SMART" id="SM00184">
    <property type="entry name" value="RING"/>
    <property type="match status" value="1"/>
</dbReference>
<dbReference type="STRING" id="5627.A0A1C7MM19"/>
<feature type="region of interest" description="Disordered" evidence="5">
    <location>
        <begin position="178"/>
        <end position="209"/>
    </location>
</feature>
<dbReference type="Proteomes" id="UP000092993">
    <property type="component" value="Unassembled WGS sequence"/>
</dbReference>